<dbReference type="InterPro" id="IPR050191">
    <property type="entry name" value="ATP-dep_DNA_ligase"/>
</dbReference>
<dbReference type="PROSITE" id="PS50160">
    <property type="entry name" value="DNA_LIGASE_A3"/>
    <property type="match status" value="1"/>
</dbReference>
<evidence type="ECO:0000256" key="1">
    <source>
        <dbReference type="ARBA" id="ARBA00007572"/>
    </source>
</evidence>
<dbReference type="Pfam" id="PF04679">
    <property type="entry name" value="DNA_ligase_A_C"/>
    <property type="match status" value="1"/>
</dbReference>
<evidence type="ECO:0000313" key="7">
    <source>
        <dbReference type="Proteomes" id="UP000680304"/>
    </source>
</evidence>
<feature type="domain" description="ATP-dependent DNA ligase family profile" evidence="5">
    <location>
        <begin position="110"/>
        <end position="232"/>
    </location>
</feature>
<evidence type="ECO:0000259" key="5">
    <source>
        <dbReference type="PROSITE" id="PS50160"/>
    </source>
</evidence>
<dbReference type="PROSITE" id="PS00697">
    <property type="entry name" value="DNA_LIGASE_A1"/>
    <property type="match status" value="1"/>
</dbReference>
<dbReference type="Proteomes" id="UP000680304">
    <property type="component" value="Unassembled WGS sequence"/>
</dbReference>
<dbReference type="InterPro" id="IPR016059">
    <property type="entry name" value="DNA_ligase_ATP-dep_CS"/>
</dbReference>
<dbReference type="CDD" id="cd07971">
    <property type="entry name" value="OBF_DNA_ligase_LigD"/>
    <property type="match status" value="1"/>
</dbReference>
<dbReference type="InterPro" id="IPR012310">
    <property type="entry name" value="DNA_ligase_ATP-dep_cent"/>
</dbReference>
<comment type="caution">
    <text evidence="6">The sequence shown here is derived from an EMBL/GenBank/DDBJ whole genome shotgun (WGS) entry which is preliminary data.</text>
</comment>
<dbReference type="GO" id="GO:0016874">
    <property type="term" value="F:ligase activity"/>
    <property type="evidence" value="ECO:0007669"/>
    <property type="project" value="UniProtKB-KW"/>
</dbReference>
<dbReference type="Gene3D" id="3.30.470.30">
    <property type="entry name" value="DNA ligase/mRNA capping enzyme"/>
    <property type="match status" value="1"/>
</dbReference>
<protein>
    <recommendedName>
        <fullName evidence="2">DNA ligase (ATP)</fullName>
        <ecNumber evidence="2">6.5.1.1</ecNumber>
    </recommendedName>
</protein>
<dbReference type="SUPFAM" id="SSF50249">
    <property type="entry name" value="Nucleic acid-binding proteins"/>
    <property type="match status" value="1"/>
</dbReference>
<accession>A0ABQ4N5Z2</accession>
<dbReference type="PANTHER" id="PTHR45674">
    <property type="entry name" value="DNA LIGASE 1/3 FAMILY MEMBER"/>
    <property type="match status" value="1"/>
</dbReference>
<comment type="similarity">
    <text evidence="1">Belongs to the ATP-dependent DNA ligase family.</text>
</comment>
<keyword evidence="3 6" id="KW-0436">Ligase</keyword>
<gene>
    <name evidence="6" type="ORF">PACILC2_21490</name>
</gene>
<dbReference type="PANTHER" id="PTHR45674:SF4">
    <property type="entry name" value="DNA LIGASE 1"/>
    <property type="match status" value="1"/>
</dbReference>
<keyword evidence="7" id="KW-1185">Reference proteome</keyword>
<organism evidence="6 7">
    <name type="scientific">Paenibacillus cisolokensis</name>
    <dbReference type="NCBI Taxonomy" id="1658519"/>
    <lineage>
        <taxon>Bacteria</taxon>
        <taxon>Bacillati</taxon>
        <taxon>Bacillota</taxon>
        <taxon>Bacilli</taxon>
        <taxon>Bacillales</taxon>
        <taxon>Paenibacillaceae</taxon>
        <taxon>Paenibacillus</taxon>
    </lineage>
</organism>
<dbReference type="EMBL" id="BOVJ01000066">
    <property type="protein sequence ID" value="GIQ63581.1"/>
    <property type="molecule type" value="Genomic_DNA"/>
</dbReference>
<dbReference type="Gene3D" id="2.40.50.140">
    <property type="entry name" value="Nucleic acid-binding proteins"/>
    <property type="match status" value="1"/>
</dbReference>
<dbReference type="InterPro" id="IPR012309">
    <property type="entry name" value="DNA_ligase_ATP-dep_C"/>
</dbReference>
<evidence type="ECO:0000256" key="2">
    <source>
        <dbReference type="ARBA" id="ARBA00012727"/>
    </source>
</evidence>
<name>A0ABQ4N5Z2_9BACL</name>
<dbReference type="RefSeq" id="WP_213528683.1">
    <property type="nucleotide sequence ID" value="NZ_BOVJ01000066.1"/>
</dbReference>
<evidence type="ECO:0000256" key="3">
    <source>
        <dbReference type="ARBA" id="ARBA00022598"/>
    </source>
</evidence>
<sequence length="329" mass="37621">MSNESHLWKPVVPFEPVATDSYPNGGEWIAQVKWDGVRVLVYADRGQVRLFNRRLNERTMQYPELAQTSDYCRSDTFVLDGEMIALEGGKPSFHQVMRRDGVRKAVSAAAARREVPVVYMVFDVLYADGEWVTARPLRERQALLERLVKPGPHVQAVRSETSLRGLYEAVDKLELEGVVFKDLNSTYEIGGKDKRWRKKKRFRDLVAVVGGVTYRDNLVNALLLGLYDAEGRLWYIGHAGAGAFTQNDWRHMTREAARLRTADRPFANMPVRSRDAVWLRPLLTVKTNYMSWTPDMALRQPVLQSLTDLPPEACTFQSQAPDLIRKEEP</sequence>
<proteinExistence type="inferred from homology"/>
<dbReference type="Gene3D" id="3.30.1490.70">
    <property type="match status" value="1"/>
</dbReference>
<dbReference type="InterPro" id="IPR012340">
    <property type="entry name" value="NA-bd_OB-fold"/>
</dbReference>
<comment type="catalytic activity">
    <reaction evidence="4">
        <text>ATP + (deoxyribonucleotide)n-3'-hydroxyl + 5'-phospho-(deoxyribonucleotide)m = (deoxyribonucleotide)n+m + AMP + diphosphate.</text>
        <dbReference type="EC" id="6.5.1.1"/>
    </reaction>
</comment>
<reference evidence="6 7" key="1">
    <citation type="submission" date="2021-04" db="EMBL/GenBank/DDBJ databases">
        <title>Draft genome sequence of Paenibacillus cisolokensis, LC2-13A.</title>
        <authorList>
            <person name="Uke A."/>
            <person name="Chhe C."/>
            <person name="Baramee S."/>
            <person name="Kosugi A."/>
        </authorList>
    </citation>
    <scope>NUCLEOTIDE SEQUENCE [LARGE SCALE GENOMIC DNA]</scope>
    <source>
        <strain evidence="6 7">LC2-13A</strain>
    </source>
</reference>
<dbReference type="SUPFAM" id="SSF56091">
    <property type="entry name" value="DNA ligase/mRNA capping enzyme, catalytic domain"/>
    <property type="match status" value="1"/>
</dbReference>
<evidence type="ECO:0000313" key="6">
    <source>
        <dbReference type="EMBL" id="GIQ63581.1"/>
    </source>
</evidence>
<dbReference type="EC" id="6.5.1.1" evidence="2"/>
<dbReference type="CDD" id="cd07906">
    <property type="entry name" value="Adenylation_DNA_ligase_LigD_LigC"/>
    <property type="match status" value="1"/>
</dbReference>
<evidence type="ECO:0000256" key="4">
    <source>
        <dbReference type="ARBA" id="ARBA00034003"/>
    </source>
</evidence>
<dbReference type="Pfam" id="PF01068">
    <property type="entry name" value="DNA_ligase_A_M"/>
    <property type="match status" value="1"/>
</dbReference>